<comment type="caution">
    <text evidence="1">The sequence shown here is derived from an EMBL/GenBank/DDBJ whole genome shotgun (WGS) entry which is preliminary data.</text>
</comment>
<name>A0A561F1A8_9ACTN</name>
<keyword evidence="2" id="KW-1185">Reference proteome</keyword>
<dbReference type="PANTHER" id="PTHR36221:SF1">
    <property type="entry name" value="DUF742 DOMAIN-CONTAINING PROTEIN"/>
    <property type="match status" value="1"/>
</dbReference>
<dbReference type="InterPro" id="IPR007995">
    <property type="entry name" value="DUF742"/>
</dbReference>
<dbReference type="EMBL" id="VIVR01000001">
    <property type="protein sequence ID" value="TWE21602.1"/>
    <property type="molecule type" value="Genomic_DNA"/>
</dbReference>
<gene>
    <name evidence="1" type="ORF">FB465_6796</name>
</gene>
<evidence type="ECO:0000313" key="2">
    <source>
        <dbReference type="Proteomes" id="UP000318416"/>
    </source>
</evidence>
<dbReference type="OrthoDB" id="3390328at2"/>
<sequence length="119" mass="13108">MSAADQDWEEDSPERLYVITRGRSGLAERTTFDLVTLIVSRSEPEPTMQPEHAAILRICGSPLSVAEISAYLRLPMSVVTVLLADLLAEERIEARASVPKAILPDRALLEAVMHGLQKL</sequence>
<protein>
    <submittedName>
        <fullName evidence="1">Uncharacterized protein DUF742</fullName>
    </submittedName>
</protein>
<reference evidence="1 2" key="1">
    <citation type="submission" date="2019-06" db="EMBL/GenBank/DDBJ databases">
        <title>Sequencing the genomes of 1000 actinobacteria strains.</title>
        <authorList>
            <person name="Klenk H.-P."/>
        </authorList>
    </citation>
    <scope>NUCLEOTIDE SEQUENCE [LARGE SCALE GENOMIC DNA]</scope>
    <source>
        <strain evidence="1 2">DSM 41649</strain>
    </source>
</reference>
<dbReference type="Proteomes" id="UP000318416">
    <property type="component" value="Unassembled WGS sequence"/>
</dbReference>
<dbReference type="AlphaFoldDB" id="A0A561F1A8"/>
<dbReference type="RefSeq" id="WP_145796628.1">
    <property type="nucleotide sequence ID" value="NZ_BAAABR010000024.1"/>
</dbReference>
<evidence type="ECO:0000313" key="1">
    <source>
        <dbReference type="EMBL" id="TWE21602.1"/>
    </source>
</evidence>
<dbReference type="Pfam" id="PF05331">
    <property type="entry name" value="DUF742"/>
    <property type="match status" value="1"/>
</dbReference>
<accession>A0A561F1A8</accession>
<dbReference type="PANTHER" id="PTHR36221">
    <property type="entry name" value="DUF742 DOMAIN-CONTAINING PROTEIN"/>
    <property type="match status" value="1"/>
</dbReference>
<proteinExistence type="predicted"/>
<organism evidence="1 2">
    <name type="scientific">Kitasatospora atroaurantiaca</name>
    <dbReference type="NCBI Taxonomy" id="285545"/>
    <lineage>
        <taxon>Bacteria</taxon>
        <taxon>Bacillati</taxon>
        <taxon>Actinomycetota</taxon>
        <taxon>Actinomycetes</taxon>
        <taxon>Kitasatosporales</taxon>
        <taxon>Streptomycetaceae</taxon>
        <taxon>Kitasatospora</taxon>
    </lineage>
</organism>